<evidence type="ECO:0000259" key="4">
    <source>
        <dbReference type="PROSITE" id="PS51462"/>
    </source>
</evidence>
<comment type="caution">
    <text evidence="5">The sequence shown here is derived from an EMBL/GenBank/DDBJ whole genome shotgun (WGS) entry which is preliminary data.</text>
</comment>
<dbReference type="Proteomes" id="UP001596147">
    <property type="component" value="Unassembled WGS sequence"/>
</dbReference>
<dbReference type="InterPro" id="IPR000086">
    <property type="entry name" value="NUDIX_hydrolase_dom"/>
</dbReference>
<dbReference type="EMBL" id="JBHSMC010000003">
    <property type="protein sequence ID" value="MFC5464171.1"/>
    <property type="molecule type" value="Genomic_DNA"/>
</dbReference>
<evidence type="ECO:0000313" key="6">
    <source>
        <dbReference type="Proteomes" id="UP001596147"/>
    </source>
</evidence>
<dbReference type="PANTHER" id="PTHR43736:SF1">
    <property type="entry name" value="DIHYDRONEOPTERIN TRIPHOSPHATE DIPHOSPHATASE"/>
    <property type="match status" value="1"/>
</dbReference>
<keyword evidence="2 3" id="KW-0378">Hydrolase</keyword>
<dbReference type="PROSITE" id="PS00893">
    <property type="entry name" value="NUDIX_BOX"/>
    <property type="match status" value="1"/>
</dbReference>
<evidence type="ECO:0000256" key="3">
    <source>
        <dbReference type="RuleBase" id="RU003476"/>
    </source>
</evidence>
<dbReference type="InterPro" id="IPR015797">
    <property type="entry name" value="NUDIX_hydrolase-like_dom_sf"/>
</dbReference>
<organism evidence="5 6">
    <name type="scientific">Lederbergia graminis</name>
    <dbReference type="NCBI Taxonomy" id="735518"/>
    <lineage>
        <taxon>Bacteria</taxon>
        <taxon>Bacillati</taxon>
        <taxon>Bacillota</taxon>
        <taxon>Bacilli</taxon>
        <taxon>Bacillales</taxon>
        <taxon>Bacillaceae</taxon>
        <taxon>Lederbergia</taxon>
    </lineage>
</organism>
<protein>
    <submittedName>
        <fullName evidence="5">NUDIX domain-containing protein</fullName>
    </submittedName>
</protein>
<gene>
    <name evidence="5" type="ORF">ACFPM4_05295</name>
</gene>
<dbReference type="RefSeq" id="WP_382348630.1">
    <property type="nucleotide sequence ID" value="NZ_JBHSMC010000003.1"/>
</dbReference>
<sequence>MIPLHMVSTGGVLLRDNEVLLVQVNYGTNKGLWMIPGGVVEVGESLEEAVVREMREETGLILAPKRIVGIRNGVKQVRENKEGSIYVVFEMEFISETDQVIDSNEISNIAYFPIEDALSHPNVIDLTKEFIKATLEPTSGLQKVEQDIATNTKYISYDVYRA</sequence>
<keyword evidence="6" id="KW-1185">Reference proteome</keyword>
<accession>A0ABW0LFT1</accession>
<dbReference type="InterPro" id="IPR020084">
    <property type="entry name" value="NUDIX_hydrolase_CS"/>
</dbReference>
<dbReference type="PROSITE" id="PS51462">
    <property type="entry name" value="NUDIX"/>
    <property type="match status" value="1"/>
</dbReference>
<proteinExistence type="inferred from homology"/>
<evidence type="ECO:0000313" key="5">
    <source>
        <dbReference type="EMBL" id="MFC5464171.1"/>
    </source>
</evidence>
<dbReference type="Pfam" id="PF00293">
    <property type="entry name" value="NUDIX"/>
    <property type="match status" value="1"/>
</dbReference>
<dbReference type="InterPro" id="IPR020476">
    <property type="entry name" value="Nudix_hydrolase"/>
</dbReference>
<comment type="similarity">
    <text evidence="1 3">Belongs to the Nudix hydrolase family.</text>
</comment>
<dbReference type="Gene3D" id="3.90.79.10">
    <property type="entry name" value="Nucleoside Triphosphate Pyrophosphohydrolase"/>
    <property type="match status" value="1"/>
</dbReference>
<dbReference type="PRINTS" id="PR00502">
    <property type="entry name" value="NUDIXFAMILY"/>
</dbReference>
<evidence type="ECO:0000256" key="1">
    <source>
        <dbReference type="ARBA" id="ARBA00005582"/>
    </source>
</evidence>
<reference evidence="6" key="1">
    <citation type="journal article" date="2019" name="Int. J. Syst. Evol. Microbiol.">
        <title>The Global Catalogue of Microorganisms (GCM) 10K type strain sequencing project: providing services to taxonomists for standard genome sequencing and annotation.</title>
        <authorList>
            <consortium name="The Broad Institute Genomics Platform"/>
            <consortium name="The Broad Institute Genome Sequencing Center for Infectious Disease"/>
            <person name="Wu L."/>
            <person name="Ma J."/>
        </authorList>
    </citation>
    <scope>NUCLEOTIDE SEQUENCE [LARGE SCALE GENOMIC DNA]</scope>
    <source>
        <strain evidence="6">CGMCC 1.12237</strain>
    </source>
</reference>
<evidence type="ECO:0000256" key="2">
    <source>
        <dbReference type="ARBA" id="ARBA00022801"/>
    </source>
</evidence>
<dbReference type="PANTHER" id="PTHR43736">
    <property type="entry name" value="ADP-RIBOSE PYROPHOSPHATASE"/>
    <property type="match status" value="1"/>
</dbReference>
<feature type="domain" description="Nudix hydrolase" evidence="4">
    <location>
        <begin position="4"/>
        <end position="136"/>
    </location>
</feature>
<dbReference type="SUPFAM" id="SSF55811">
    <property type="entry name" value="Nudix"/>
    <property type="match status" value="1"/>
</dbReference>
<name>A0ABW0LFT1_9BACI</name>